<name>A0A3N4JBX4_9PEZI</name>
<evidence type="ECO:0000313" key="2">
    <source>
        <dbReference type="Proteomes" id="UP000276215"/>
    </source>
</evidence>
<evidence type="ECO:0000313" key="1">
    <source>
        <dbReference type="EMBL" id="RPA95732.1"/>
    </source>
</evidence>
<dbReference type="AlphaFoldDB" id="A0A3N4JBX4"/>
<dbReference type="Proteomes" id="UP000276215">
    <property type="component" value="Unassembled WGS sequence"/>
</dbReference>
<sequence>MLIGEFCMRKRAVISTVSTVHISKPLESFLFGFGCPGGLGAVYSKTAGKIQSVAHPTFLKSKYDTVSLRTLIVQEF</sequence>
<keyword evidence="2" id="KW-1185">Reference proteome</keyword>
<accession>A0A3N4JBX4</accession>
<protein>
    <submittedName>
        <fullName evidence="1">Uncharacterized protein</fullName>
    </submittedName>
</protein>
<reference evidence="1 2" key="1">
    <citation type="journal article" date="2018" name="Nat. Ecol. Evol.">
        <title>Pezizomycetes genomes reveal the molecular basis of ectomycorrhizal truffle lifestyle.</title>
        <authorList>
            <person name="Murat C."/>
            <person name="Payen T."/>
            <person name="Noel B."/>
            <person name="Kuo A."/>
            <person name="Morin E."/>
            <person name="Chen J."/>
            <person name="Kohler A."/>
            <person name="Krizsan K."/>
            <person name="Balestrini R."/>
            <person name="Da Silva C."/>
            <person name="Montanini B."/>
            <person name="Hainaut M."/>
            <person name="Levati E."/>
            <person name="Barry K.W."/>
            <person name="Belfiori B."/>
            <person name="Cichocki N."/>
            <person name="Clum A."/>
            <person name="Dockter R.B."/>
            <person name="Fauchery L."/>
            <person name="Guy J."/>
            <person name="Iotti M."/>
            <person name="Le Tacon F."/>
            <person name="Lindquist E.A."/>
            <person name="Lipzen A."/>
            <person name="Malagnac F."/>
            <person name="Mello A."/>
            <person name="Molinier V."/>
            <person name="Miyauchi S."/>
            <person name="Poulain J."/>
            <person name="Riccioni C."/>
            <person name="Rubini A."/>
            <person name="Sitrit Y."/>
            <person name="Splivallo R."/>
            <person name="Traeger S."/>
            <person name="Wang M."/>
            <person name="Zifcakova L."/>
            <person name="Wipf D."/>
            <person name="Zambonelli A."/>
            <person name="Paolocci F."/>
            <person name="Nowrousian M."/>
            <person name="Ottonello S."/>
            <person name="Baldrian P."/>
            <person name="Spatafora J.W."/>
            <person name="Henrissat B."/>
            <person name="Nagy L.G."/>
            <person name="Aury J.M."/>
            <person name="Wincker P."/>
            <person name="Grigoriev I.V."/>
            <person name="Bonfante P."/>
            <person name="Martin F.M."/>
        </authorList>
    </citation>
    <scope>NUCLEOTIDE SEQUENCE [LARGE SCALE GENOMIC DNA]</scope>
    <source>
        <strain evidence="1 2">120613-1</strain>
    </source>
</reference>
<proteinExistence type="predicted"/>
<gene>
    <name evidence="1" type="ORF">L873DRAFT_1298892</name>
</gene>
<dbReference type="EMBL" id="ML120422">
    <property type="protein sequence ID" value="RPA95732.1"/>
    <property type="molecule type" value="Genomic_DNA"/>
</dbReference>
<organism evidence="1 2">
    <name type="scientific">Choiromyces venosus 120613-1</name>
    <dbReference type="NCBI Taxonomy" id="1336337"/>
    <lineage>
        <taxon>Eukaryota</taxon>
        <taxon>Fungi</taxon>
        <taxon>Dikarya</taxon>
        <taxon>Ascomycota</taxon>
        <taxon>Pezizomycotina</taxon>
        <taxon>Pezizomycetes</taxon>
        <taxon>Pezizales</taxon>
        <taxon>Tuberaceae</taxon>
        <taxon>Choiromyces</taxon>
    </lineage>
</organism>